<organism evidence="1 2">
    <name type="scientific">Staurois parvus</name>
    <dbReference type="NCBI Taxonomy" id="386267"/>
    <lineage>
        <taxon>Eukaryota</taxon>
        <taxon>Metazoa</taxon>
        <taxon>Chordata</taxon>
        <taxon>Craniata</taxon>
        <taxon>Vertebrata</taxon>
        <taxon>Euteleostomi</taxon>
        <taxon>Amphibia</taxon>
        <taxon>Batrachia</taxon>
        <taxon>Anura</taxon>
        <taxon>Neobatrachia</taxon>
        <taxon>Ranoidea</taxon>
        <taxon>Ranidae</taxon>
        <taxon>Staurois</taxon>
    </lineage>
</organism>
<proteinExistence type="predicted"/>
<evidence type="ECO:0000313" key="2">
    <source>
        <dbReference type="Proteomes" id="UP001162483"/>
    </source>
</evidence>
<dbReference type="EMBL" id="CATNWA010014367">
    <property type="protein sequence ID" value="CAI9570990.1"/>
    <property type="molecule type" value="Genomic_DNA"/>
</dbReference>
<feature type="non-terminal residue" evidence="1">
    <location>
        <position position="1"/>
    </location>
</feature>
<name>A0ABN9DGG0_9NEOB</name>
<comment type="caution">
    <text evidence="1">The sequence shown here is derived from an EMBL/GenBank/DDBJ whole genome shotgun (WGS) entry which is preliminary data.</text>
</comment>
<gene>
    <name evidence="1" type="ORF">SPARVUS_LOCUS7176405</name>
</gene>
<evidence type="ECO:0000313" key="1">
    <source>
        <dbReference type="EMBL" id="CAI9570990.1"/>
    </source>
</evidence>
<accession>A0ABN9DGG0</accession>
<reference evidence="1" key="1">
    <citation type="submission" date="2023-05" db="EMBL/GenBank/DDBJ databases">
        <authorList>
            <person name="Stuckert A."/>
        </authorList>
    </citation>
    <scope>NUCLEOTIDE SEQUENCE</scope>
</reference>
<protein>
    <submittedName>
        <fullName evidence="1">Uncharacterized protein</fullName>
    </submittedName>
</protein>
<sequence length="79" mass="9623">YIYIQYIYIYIYIYTYTYIHYTLYCQKYWDTPPNHWIQGFQSPPWPKVYKIKHLGLKTASTNICSVNSSMVRDMLPPVQ</sequence>
<keyword evidence="2" id="KW-1185">Reference proteome</keyword>
<dbReference type="Proteomes" id="UP001162483">
    <property type="component" value="Unassembled WGS sequence"/>
</dbReference>